<dbReference type="RefSeq" id="WP_377929893.1">
    <property type="nucleotide sequence ID" value="NZ_JBHUEM010000046.1"/>
</dbReference>
<accession>A0ABW4LU37</accession>
<dbReference type="PROSITE" id="PS51257">
    <property type="entry name" value="PROKAR_LIPOPROTEIN"/>
    <property type="match status" value="1"/>
</dbReference>
<sequence length="191" mass="21594">MRYLISIISMFVLSGCHMGNSGLLDTSKLEKEEAEGNLTEQQLDSIPAVYRTPSLETGLDAVPFKVNLPKELPFETSGFNVIEIKDWNNREDKKNISIELLAWEQLSSQMDKNVVIMIHDFKVSYVTSGIKVTLDNGTEARYNMDHKTSGGISFVDDGLYISIGYTNREEEFDKEKMLEALLSLANQMLQE</sequence>
<reference evidence="2" key="1">
    <citation type="journal article" date="2019" name="Int. J. Syst. Evol. Microbiol.">
        <title>The Global Catalogue of Microorganisms (GCM) 10K type strain sequencing project: providing services to taxonomists for standard genome sequencing and annotation.</title>
        <authorList>
            <consortium name="The Broad Institute Genomics Platform"/>
            <consortium name="The Broad Institute Genome Sequencing Center for Infectious Disease"/>
            <person name="Wu L."/>
            <person name="Ma J."/>
        </authorList>
    </citation>
    <scope>NUCLEOTIDE SEQUENCE [LARGE SCALE GENOMIC DNA]</scope>
    <source>
        <strain evidence="2">CCUG 49339</strain>
    </source>
</reference>
<evidence type="ECO:0000313" key="1">
    <source>
        <dbReference type="EMBL" id="MFD1738679.1"/>
    </source>
</evidence>
<keyword evidence="2" id="KW-1185">Reference proteome</keyword>
<dbReference type="Proteomes" id="UP001597214">
    <property type="component" value="Unassembled WGS sequence"/>
</dbReference>
<evidence type="ECO:0008006" key="3">
    <source>
        <dbReference type="Google" id="ProtNLM"/>
    </source>
</evidence>
<proteinExistence type="predicted"/>
<evidence type="ECO:0000313" key="2">
    <source>
        <dbReference type="Proteomes" id="UP001597214"/>
    </source>
</evidence>
<dbReference type="EMBL" id="JBHUEM010000046">
    <property type="protein sequence ID" value="MFD1738679.1"/>
    <property type="molecule type" value="Genomic_DNA"/>
</dbReference>
<protein>
    <recommendedName>
        <fullName evidence="3">Lipoprotein</fullName>
    </recommendedName>
</protein>
<comment type="caution">
    <text evidence="1">The sequence shown here is derived from an EMBL/GenBank/DDBJ whole genome shotgun (WGS) entry which is preliminary data.</text>
</comment>
<gene>
    <name evidence="1" type="ORF">ACFSCX_19350</name>
</gene>
<organism evidence="1 2">
    <name type="scientific">Bacillus salitolerans</name>
    <dbReference type="NCBI Taxonomy" id="1437434"/>
    <lineage>
        <taxon>Bacteria</taxon>
        <taxon>Bacillati</taxon>
        <taxon>Bacillota</taxon>
        <taxon>Bacilli</taxon>
        <taxon>Bacillales</taxon>
        <taxon>Bacillaceae</taxon>
        <taxon>Bacillus</taxon>
    </lineage>
</organism>
<name>A0ABW4LU37_9BACI</name>